<comment type="caution">
    <text evidence="1">The sequence shown here is derived from an EMBL/GenBank/DDBJ whole genome shotgun (WGS) entry which is preliminary data.</text>
</comment>
<evidence type="ECO:0000313" key="1">
    <source>
        <dbReference type="EMBL" id="NEX80259.1"/>
    </source>
</evidence>
<name>A0A6B3TV76_9BACI</name>
<evidence type="ECO:0000313" key="2">
    <source>
        <dbReference type="Proteomes" id="UP000481621"/>
    </source>
</evidence>
<reference evidence="1" key="1">
    <citation type="submission" date="2020-02" db="EMBL/GenBank/DDBJ databases">
        <title>Bacillus sedimentmangrovi sp. nov., isolated from sediment of the mangrove ecosystem.</title>
        <authorList>
            <person name="Liu G."/>
        </authorList>
    </citation>
    <scope>NUCLEOTIDE SEQUENCE [LARGE SCALE GENOMIC DNA]</scope>
    <source>
        <strain evidence="1">SgZ-7</strain>
    </source>
</reference>
<gene>
    <name evidence="1" type="ORF">G4Z05_15620</name>
</gene>
<keyword evidence="2" id="KW-1185">Reference proteome</keyword>
<protein>
    <submittedName>
        <fullName evidence="1">Uncharacterized protein</fullName>
    </submittedName>
</protein>
<dbReference type="AlphaFoldDB" id="A0A6B3TV76"/>
<dbReference type="EMBL" id="JAAIUV010000038">
    <property type="protein sequence ID" value="NEX80259.1"/>
    <property type="molecule type" value="Genomic_DNA"/>
</dbReference>
<dbReference type="SUPFAM" id="SSF89064">
    <property type="entry name" value="Replisome organizer (g39p helicase loader/inhibitor protein)"/>
    <property type="match status" value="1"/>
</dbReference>
<accession>A0A6B3TV76</accession>
<dbReference type="InterPro" id="IPR036173">
    <property type="entry name" value="G39-like_N_sf"/>
</dbReference>
<organism evidence="1 2">
    <name type="scientific">Neobacillus thermocopriae</name>
    <dbReference type="NCBI Taxonomy" id="1215031"/>
    <lineage>
        <taxon>Bacteria</taxon>
        <taxon>Bacillati</taxon>
        <taxon>Bacillota</taxon>
        <taxon>Bacilli</taxon>
        <taxon>Bacillales</taxon>
        <taxon>Bacillaceae</taxon>
        <taxon>Neobacillus</taxon>
    </lineage>
</organism>
<dbReference type="Proteomes" id="UP000481621">
    <property type="component" value="Unassembled WGS sequence"/>
</dbReference>
<dbReference type="RefSeq" id="WP_163252710.1">
    <property type="nucleotide sequence ID" value="NZ_JAAIUV010000038.1"/>
</dbReference>
<sequence length="110" mass="13077">MNKRETFTLLKMIWNFYDQFVVDQDKVNYWYEAMKEWPLEEVQKNLLEFVRQSPYPPKISELAPNKTTNAMSVPNLEETKVIITRKHKPASEEVAQRSMAQMRAILGIER</sequence>
<dbReference type="Gene3D" id="1.10.8.200">
    <property type="entry name" value="Replisome organizer (g39p helicase loader/inhibitor protein)"/>
    <property type="match status" value="1"/>
</dbReference>
<proteinExistence type="predicted"/>